<feature type="transmembrane region" description="Helical" evidence="6">
    <location>
        <begin position="6"/>
        <end position="27"/>
    </location>
</feature>
<proteinExistence type="predicted"/>
<accession>A0A2U2PLQ5</accession>
<organism evidence="7 8">
    <name type="scientific">Pararcticibacter amylolyticus</name>
    <dbReference type="NCBI Taxonomy" id="2173175"/>
    <lineage>
        <taxon>Bacteria</taxon>
        <taxon>Pseudomonadati</taxon>
        <taxon>Bacteroidota</taxon>
        <taxon>Sphingobacteriia</taxon>
        <taxon>Sphingobacteriales</taxon>
        <taxon>Sphingobacteriaceae</taxon>
        <taxon>Pararcticibacter</taxon>
    </lineage>
</organism>
<dbReference type="OrthoDB" id="679767at2"/>
<feature type="transmembrane region" description="Helical" evidence="6">
    <location>
        <begin position="180"/>
        <end position="203"/>
    </location>
</feature>
<feature type="transmembrane region" description="Helical" evidence="6">
    <location>
        <begin position="110"/>
        <end position="129"/>
    </location>
</feature>
<feature type="transmembrane region" description="Helical" evidence="6">
    <location>
        <begin position="71"/>
        <end position="90"/>
    </location>
</feature>
<comment type="subcellular location">
    <subcellularLocation>
        <location evidence="1">Cell membrane</location>
        <topology evidence="1">Multi-pass membrane protein</topology>
    </subcellularLocation>
</comment>
<evidence type="ECO:0000256" key="4">
    <source>
        <dbReference type="ARBA" id="ARBA00022989"/>
    </source>
</evidence>
<keyword evidence="4 6" id="KW-1133">Transmembrane helix</keyword>
<comment type="caution">
    <text evidence="7">The sequence shown here is derived from an EMBL/GenBank/DDBJ whole genome shotgun (WGS) entry which is preliminary data.</text>
</comment>
<evidence type="ECO:0000256" key="3">
    <source>
        <dbReference type="ARBA" id="ARBA00022692"/>
    </source>
</evidence>
<dbReference type="GO" id="GO:0015171">
    <property type="term" value="F:amino acid transmembrane transporter activity"/>
    <property type="evidence" value="ECO:0007669"/>
    <property type="project" value="TreeGrafter"/>
</dbReference>
<evidence type="ECO:0000256" key="2">
    <source>
        <dbReference type="ARBA" id="ARBA00022475"/>
    </source>
</evidence>
<sequence>MLETIISGVGLGIVLSFVTGPVFFALLKTSIERGFHAGMWLAAGVVVSDLIYVGLAVYGSSFIQFENNYRLPIGIAGSAVLTAIGCYYLFKKVKINYDNTTSTKRNTGYFLKGFLMCILNPSLLLYWVSVTSGIISVTGEIKAQQIIPFFGSILVTQFSMDTLKAYYANKLRYKIKENTIVLLNRVAGTLIIIFALKLIYNLIFNIPLV</sequence>
<feature type="transmembrane region" description="Helical" evidence="6">
    <location>
        <begin position="149"/>
        <end position="168"/>
    </location>
</feature>
<dbReference type="Proteomes" id="UP000245647">
    <property type="component" value="Unassembled WGS sequence"/>
</dbReference>
<keyword evidence="8" id="KW-1185">Reference proteome</keyword>
<evidence type="ECO:0000313" key="7">
    <source>
        <dbReference type="EMBL" id="PWG82258.1"/>
    </source>
</evidence>
<evidence type="ECO:0000256" key="5">
    <source>
        <dbReference type="ARBA" id="ARBA00023136"/>
    </source>
</evidence>
<dbReference type="PANTHER" id="PTHR30086">
    <property type="entry name" value="ARGININE EXPORTER PROTEIN ARGO"/>
    <property type="match status" value="1"/>
</dbReference>
<evidence type="ECO:0000256" key="1">
    <source>
        <dbReference type="ARBA" id="ARBA00004651"/>
    </source>
</evidence>
<feature type="transmembrane region" description="Helical" evidence="6">
    <location>
        <begin position="39"/>
        <end position="59"/>
    </location>
</feature>
<dbReference type="RefSeq" id="WP_109414535.1">
    <property type="nucleotide sequence ID" value="NZ_QEAS01000002.1"/>
</dbReference>
<keyword evidence="3 6" id="KW-0812">Transmembrane</keyword>
<keyword evidence="5 6" id="KW-0472">Membrane</keyword>
<dbReference type="PANTHER" id="PTHR30086:SF20">
    <property type="entry name" value="ARGININE EXPORTER PROTEIN ARGO-RELATED"/>
    <property type="match status" value="1"/>
</dbReference>
<gene>
    <name evidence="7" type="ORF">DDR33_04410</name>
</gene>
<reference evidence="7 8" key="1">
    <citation type="submission" date="2018-04" db="EMBL/GenBank/DDBJ databases">
        <title>Pedobacter chongqingensis sp. nov., isolated from a rottenly hemp rope.</title>
        <authorList>
            <person name="Cai Y."/>
        </authorList>
    </citation>
    <scope>NUCLEOTIDE SEQUENCE [LARGE SCALE GENOMIC DNA]</scope>
    <source>
        <strain evidence="7 8">FJ4-8</strain>
    </source>
</reference>
<evidence type="ECO:0000256" key="6">
    <source>
        <dbReference type="SAM" id="Phobius"/>
    </source>
</evidence>
<dbReference type="Pfam" id="PF01810">
    <property type="entry name" value="LysE"/>
    <property type="match status" value="1"/>
</dbReference>
<evidence type="ECO:0000313" key="8">
    <source>
        <dbReference type="Proteomes" id="UP000245647"/>
    </source>
</evidence>
<dbReference type="EMBL" id="QEAS01000002">
    <property type="protein sequence ID" value="PWG82258.1"/>
    <property type="molecule type" value="Genomic_DNA"/>
</dbReference>
<name>A0A2U2PLQ5_9SPHI</name>
<dbReference type="AlphaFoldDB" id="A0A2U2PLQ5"/>
<keyword evidence="2" id="KW-1003">Cell membrane</keyword>
<dbReference type="GO" id="GO:0005886">
    <property type="term" value="C:plasma membrane"/>
    <property type="evidence" value="ECO:0007669"/>
    <property type="project" value="UniProtKB-SubCell"/>
</dbReference>
<dbReference type="InterPro" id="IPR001123">
    <property type="entry name" value="LeuE-type"/>
</dbReference>
<protein>
    <submittedName>
        <fullName evidence="7">Lysine transporter LysE</fullName>
    </submittedName>
</protein>